<dbReference type="EMBL" id="JPRD01000023">
    <property type="protein sequence ID" value="KIF52325.1"/>
    <property type="molecule type" value="Genomic_DNA"/>
</dbReference>
<proteinExistence type="inferred from homology"/>
<dbReference type="InterPro" id="IPR020904">
    <property type="entry name" value="Sc_DH/Rdtase_CS"/>
</dbReference>
<evidence type="ECO:0000256" key="1">
    <source>
        <dbReference type="ARBA" id="ARBA00006484"/>
    </source>
</evidence>
<dbReference type="RefSeq" id="WP_020194686.1">
    <property type="nucleotide sequence ID" value="NZ_BAOH01000007.1"/>
</dbReference>
<gene>
    <name evidence="4" type="ORF">H735_14350</name>
</gene>
<dbReference type="PROSITE" id="PS00061">
    <property type="entry name" value="ADH_SHORT"/>
    <property type="match status" value="1"/>
</dbReference>
<keyword evidence="2" id="KW-0560">Oxidoreductase</keyword>
<evidence type="ECO:0000313" key="5">
    <source>
        <dbReference type="Proteomes" id="UP000031586"/>
    </source>
</evidence>
<dbReference type="GO" id="GO:0016491">
    <property type="term" value="F:oxidoreductase activity"/>
    <property type="evidence" value="ECO:0007669"/>
    <property type="project" value="UniProtKB-KW"/>
</dbReference>
<evidence type="ECO:0000256" key="2">
    <source>
        <dbReference type="ARBA" id="ARBA00023002"/>
    </source>
</evidence>
<dbReference type="SUPFAM" id="SSF51735">
    <property type="entry name" value="NAD(P)-binding Rossmann-fold domains"/>
    <property type="match status" value="1"/>
</dbReference>
<accession>A0A0C1Z5Q7</accession>
<dbReference type="Pfam" id="PF00106">
    <property type="entry name" value="adh_short"/>
    <property type="match status" value="1"/>
</dbReference>
<protein>
    <submittedName>
        <fullName evidence="4">Oxidoreductase</fullName>
    </submittedName>
</protein>
<dbReference type="AlphaFoldDB" id="A0A0C1Z5Q7"/>
<dbReference type="Gene3D" id="3.40.50.720">
    <property type="entry name" value="NAD(P)-binding Rossmann-like Domain"/>
    <property type="match status" value="1"/>
</dbReference>
<dbReference type="PANTHER" id="PTHR24320">
    <property type="entry name" value="RETINOL DEHYDROGENASE"/>
    <property type="match status" value="1"/>
</dbReference>
<comment type="caution">
    <text evidence="4">The sequence shown here is derived from an EMBL/GenBank/DDBJ whole genome shotgun (WGS) entry which is preliminary data.</text>
</comment>
<dbReference type="PANTHER" id="PTHR24320:SF148">
    <property type="entry name" value="NAD(P)-BINDING ROSSMANN-FOLD SUPERFAMILY PROTEIN"/>
    <property type="match status" value="1"/>
</dbReference>
<organism evidence="4 5">
    <name type="scientific">Vibrio owensii CAIM 1854 = LMG 25443</name>
    <dbReference type="NCBI Taxonomy" id="1229493"/>
    <lineage>
        <taxon>Bacteria</taxon>
        <taxon>Pseudomonadati</taxon>
        <taxon>Pseudomonadota</taxon>
        <taxon>Gammaproteobacteria</taxon>
        <taxon>Vibrionales</taxon>
        <taxon>Vibrionaceae</taxon>
        <taxon>Vibrio</taxon>
    </lineage>
</organism>
<dbReference type="InterPro" id="IPR002347">
    <property type="entry name" value="SDR_fam"/>
</dbReference>
<evidence type="ECO:0000313" key="4">
    <source>
        <dbReference type="EMBL" id="KIF52325.1"/>
    </source>
</evidence>
<name>A0A0C1Z5Q7_9VIBR</name>
<sequence length="267" mass="28397">MQKIILITGSTDGIGLETAKMLVADGHHVIVHGRNEAKVQNVEQSLIEMNAGKVESIVADLSSVKAVEQMVAEVAERFGKLDVIINNAGVFATPNSRTQEGLDVRFAVNTIAPYMLTKELLPLLGNTGRVVNLSSAAQAPVSIEALMGNKPLSDGEAYAQSKLALTMWSRVMGLQLKNVGPMVVSVNPKSFLASKMVKDAYGIAGNDISLGADILIRAALSDEFAQAHGSYFDNDIEAFAAPHRDALNDTKSQQVVDAIKAVIAKLA</sequence>
<comment type="similarity">
    <text evidence="1 3">Belongs to the short-chain dehydrogenases/reductases (SDR) family.</text>
</comment>
<dbReference type="PRINTS" id="PR00080">
    <property type="entry name" value="SDRFAMILY"/>
</dbReference>
<reference evidence="4 5" key="1">
    <citation type="submission" date="2014-07" db="EMBL/GenBank/DDBJ databases">
        <title>Unique and conserved regions in Vibrio harveyi and related species in comparison with the shrimp pathogen Vibrio harveyi CAIM 1792.</title>
        <authorList>
            <person name="Espinoza-Valles I."/>
            <person name="Vora G."/>
            <person name="Leekitcharoenphon P."/>
            <person name="Ussery D."/>
            <person name="Hoj L."/>
            <person name="Gomez-Gil B."/>
        </authorList>
    </citation>
    <scope>NUCLEOTIDE SEQUENCE [LARGE SCALE GENOMIC DNA]</scope>
    <source>
        <strain evidence="5">CAIM 1854 / LMG 25443</strain>
    </source>
</reference>
<dbReference type="PRINTS" id="PR00081">
    <property type="entry name" value="GDHRDH"/>
</dbReference>
<evidence type="ECO:0000256" key="3">
    <source>
        <dbReference type="RuleBase" id="RU000363"/>
    </source>
</evidence>
<dbReference type="PATRIC" id="fig|1229493.5.peg.2014"/>
<dbReference type="InterPro" id="IPR036291">
    <property type="entry name" value="NAD(P)-bd_dom_sf"/>
</dbReference>
<dbReference type="Proteomes" id="UP000031586">
    <property type="component" value="Unassembled WGS sequence"/>
</dbReference>